<dbReference type="InterPro" id="IPR028202">
    <property type="entry name" value="Reductase_C"/>
</dbReference>
<evidence type="ECO:0000256" key="1">
    <source>
        <dbReference type="ARBA" id="ARBA00001974"/>
    </source>
</evidence>
<feature type="domain" description="FAD/NAD(P)-binding" evidence="5">
    <location>
        <begin position="5"/>
        <end position="299"/>
    </location>
</feature>
<dbReference type="InterPro" id="IPR050446">
    <property type="entry name" value="FAD-oxidoreductase/Apoptosis"/>
</dbReference>
<evidence type="ECO:0000259" key="5">
    <source>
        <dbReference type="Pfam" id="PF07992"/>
    </source>
</evidence>
<dbReference type="GO" id="GO:0005737">
    <property type="term" value="C:cytoplasm"/>
    <property type="evidence" value="ECO:0007669"/>
    <property type="project" value="TreeGrafter"/>
</dbReference>
<evidence type="ECO:0000256" key="3">
    <source>
        <dbReference type="ARBA" id="ARBA00022827"/>
    </source>
</evidence>
<dbReference type="AlphaFoldDB" id="F4CQY1"/>
<gene>
    <name evidence="7" type="ordered locus">Psed_1441</name>
</gene>
<proteinExistence type="predicted"/>
<keyword evidence="4 7" id="KW-0560">Oxidoreductase</keyword>
<dbReference type="Gene3D" id="3.50.50.60">
    <property type="entry name" value="FAD/NAD(P)-binding domain"/>
    <property type="match status" value="2"/>
</dbReference>
<dbReference type="EC" id="1.18.1.3" evidence="7"/>
<keyword evidence="8" id="KW-1185">Reference proteome</keyword>
<dbReference type="SUPFAM" id="SSF55424">
    <property type="entry name" value="FAD/NAD-linked reductases, dimerisation (C-terminal) domain"/>
    <property type="match status" value="1"/>
</dbReference>
<protein>
    <submittedName>
        <fullName evidence="7">Ferredoxin--NAD(+) reductase</fullName>
        <ecNumber evidence="7">1.18.1.3</ecNumber>
    </submittedName>
</protein>
<dbReference type="Gene3D" id="3.30.390.30">
    <property type="match status" value="1"/>
</dbReference>
<organism evidence="7 8">
    <name type="scientific">Pseudonocardia dioxanivorans (strain ATCC 55486 / DSM 44775 / JCM 13855 / CB1190)</name>
    <dbReference type="NCBI Taxonomy" id="675635"/>
    <lineage>
        <taxon>Bacteria</taxon>
        <taxon>Bacillati</taxon>
        <taxon>Actinomycetota</taxon>
        <taxon>Actinomycetes</taxon>
        <taxon>Pseudonocardiales</taxon>
        <taxon>Pseudonocardiaceae</taxon>
        <taxon>Pseudonocardia</taxon>
    </lineage>
</organism>
<dbReference type="Pfam" id="PF07992">
    <property type="entry name" value="Pyr_redox_2"/>
    <property type="match status" value="1"/>
</dbReference>
<evidence type="ECO:0000313" key="8">
    <source>
        <dbReference type="Proteomes" id="UP000007809"/>
    </source>
</evidence>
<dbReference type="SUPFAM" id="SSF51905">
    <property type="entry name" value="FAD/NAD(P)-binding domain"/>
    <property type="match status" value="2"/>
</dbReference>
<dbReference type="PRINTS" id="PR00411">
    <property type="entry name" value="PNDRDTASEI"/>
</dbReference>
<dbReference type="Pfam" id="PF14759">
    <property type="entry name" value="Reductase_C"/>
    <property type="match status" value="1"/>
</dbReference>
<evidence type="ECO:0000256" key="4">
    <source>
        <dbReference type="ARBA" id="ARBA00023002"/>
    </source>
</evidence>
<dbReference type="InterPro" id="IPR016156">
    <property type="entry name" value="FAD/NAD-linked_Rdtase_dimer_sf"/>
</dbReference>
<dbReference type="STRING" id="675635.Psed_1441"/>
<evidence type="ECO:0000313" key="7">
    <source>
        <dbReference type="EMBL" id="AEA23680.1"/>
    </source>
</evidence>
<keyword evidence="3" id="KW-0274">FAD</keyword>
<dbReference type="HOGENOM" id="CLU_003291_4_0_11"/>
<sequence>MRRERIVLVGAGRAAAAAAATLRREGFDGDLVVVGDEPHPPYRRPPLSKAWDGAAPCVDDLLVRDAEWYGTNAVELITGTRAVALDCASRQLTLADGARLGYDRLLLATGGRPRRLPGVRGDRIHHLRTVADAAALREQLAGDGPLVVLGGGFLGCEVAAAARASGVEVTIVEMAPTLLSRAVSPELGELFAALHRSRGVTVLTGERVDSVVQAGDQVVVRTCAQVLECAALLVAIGISRSTELLSGTPVACDDGVLVDEFAATSVPGVYAAGDVAAAHHPRYGRRVRVEHDDNAVRQATVAARNMLGARDVYDDPHWFWSDQFEHNLQMVGSPEGHDRSVVRGSPGEGAFSVFHLRGDRLVSVLAFDRGRDVVTGRKLVAAGATVAAEQLEDDAVDLRRLLRRQGGRPS</sequence>
<dbReference type="PRINTS" id="PR00368">
    <property type="entry name" value="FADPNR"/>
</dbReference>
<accession>F4CQY1</accession>
<dbReference type="KEGG" id="pdx:Psed_1441"/>
<dbReference type="PANTHER" id="PTHR43557">
    <property type="entry name" value="APOPTOSIS-INDUCING FACTOR 1"/>
    <property type="match status" value="1"/>
</dbReference>
<dbReference type="InterPro" id="IPR036188">
    <property type="entry name" value="FAD/NAD-bd_sf"/>
</dbReference>
<evidence type="ECO:0000256" key="2">
    <source>
        <dbReference type="ARBA" id="ARBA00022630"/>
    </source>
</evidence>
<dbReference type="GO" id="GO:0008860">
    <property type="term" value="F:ferredoxin-NAD+ reductase activity"/>
    <property type="evidence" value="ECO:0007669"/>
    <property type="project" value="UniProtKB-EC"/>
</dbReference>
<dbReference type="GO" id="GO:0016651">
    <property type="term" value="F:oxidoreductase activity, acting on NAD(P)H"/>
    <property type="evidence" value="ECO:0007669"/>
    <property type="project" value="TreeGrafter"/>
</dbReference>
<dbReference type="Proteomes" id="UP000007809">
    <property type="component" value="Chromosome"/>
</dbReference>
<evidence type="ECO:0000259" key="6">
    <source>
        <dbReference type="Pfam" id="PF14759"/>
    </source>
</evidence>
<feature type="domain" description="Reductase C-terminal" evidence="6">
    <location>
        <begin position="318"/>
        <end position="402"/>
    </location>
</feature>
<dbReference type="InterPro" id="IPR023753">
    <property type="entry name" value="FAD/NAD-binding_dom"/>
</dbReference>
<dbReference type="PANTHER" id="PTHR43557:SF2">
    <property type="entry name" value="RIESKE DOMAIN-CONTAINING PROTEIN-RELATED"/>
    <property type="match status" value="1"/>
</dbReference>
<comment type="cofactor">
    <cofactor evidence="1">
        <name>FAD</name>
        <dbReference type="ChEBI" id="CHEBI:57692"/>
    </cofactor>
</comment>
<dbReference type="eggNOG" id="COG0446">
    <property type="taxonomic scope" value="Bacteria"/>
</dbReference>
<keyword evidence="2" id="KW-0285">Flavoprotein</keyword>
<name>F4CQY1_PSEUX</name>
<reference evidence="7 8" key="1">
    <citation type="journal article" date="2011" name="J. Bacteriol.">
        <title>Genome sequence of the 1,4-dioxane-degrading Pseudonocardia dioxanivorans strain CB1190.</title>
        <authorList>
            <person name="Sales C.M."/>
            <person name="Mahendra S."/>
            <person name="Grostern A."/>
            <person name="Parales R.E."/>
            <person name="Goodwin L.A."/>
            <person name="Woyke T."/>
            <person name="Nolan M."/>
            <person name="Lapidus A."/>
            <person name="Chertkov O."/>
            <person name="Ovchinnikova G."/>
            <person name="Sczyrba A."/>
            <person name="Alvarez-Cohen L."/>
        </authorList>
    </citation>
    <scope>NUCLEOTIDE SEQUENCE [LARGE SCALE GENOMIC DNA]</scope>
    <source>
        <strain evidence="8">ATCC 55486 / DSM 44775 / JCM 13855 / CB1190</strain>
    </source>
</reference>
<dbReference type="EMBL" id="CP002593">
    <property type="protein sequence ID" value="AEA23680.1"/>
    <property type="molecule type" value="Genomic_DNA"/>
</dbReference>